<reference evidence="4 5" key="1">
    <citation type="submission" date="2018-05" db="EMBL/GenBank/DDBJ databases">
        <title>Genomic Encyclopedia of Type Strains, Phase IV (KMG-IV): sequencing the most valuable type-strain genomes for metagenomic binning, comparative biology and taxonomic classification.</title>
        <authorList>
            <person name="Goeker M."/>
        </authorList>
    </citation>
    <scope>NUCLEOTIDE SEQUENCE [LARGE SCALE GENOMIC DNA]</scope>
    <source>
        <strain evidence="4 5">DSM 45480</strain>
    </source>
</reference>
<dbReference type="Pfam" id="PF02171">
    <property type="entry name" value="Piwi"/>
    <property type="match status" value="1"/>
</dbReference>
<dbReference type="GO" id="GO:0003676">
    <property type="term" value="F:nucleic acid binding"/>
    <property type="evidence" value="ECO:0007669"/>
    <property type="project" value="InterPro"/>
</dbReference>
<evidence type="ECO:0000313" key="5">
    <source>
        <dbReference type="Proteomes" id="UP000246005"/>
    </source>
</evidence>
<evidence type="ECO:0000256" key="1">
    <source>
        <dbReference type="ARBA" id="ARBA00035012"/>
    </source>
</evidence>
<accession>A0A316HHE7</accession>
<evidence type="ECO:0000256" key="2">
    <source>
        <dbReference type="ARBA" id="ARBA00035032"/>
    </source>
</evidence>
<organism evidence="4 5">
    <name type="scientific">Lentzea atacamensis</name>
    <dbReference type="NCBI Taxonomy" id="531938"/>
    <lineage>
        <taxon>Bacteria</taxon>
        <taxon>Bacillati</taxon>
        <taxon>Actinomycetota</taxon>
        <taxon>Actinomycetes</taxon>
        <taxon>Pseudonocardiales</taxon>
        <taxon>Pseudonocardiaceae</taxon>
        <taxon>Lentzea</taxon>
    </lineage>
</organism>
<dbReference type="InterPro" id="IPR036397">
    <property type="entry name" value="RNaseH_sf"/>
</dbReference>
<proteinExistence type="inferred from homology"/>
<dbReference type="SUPFAM" id="SSF53098">
    <property type="entry name" value="Ribonuclease H-like"/>
    <property type="match status" value="1"/>
</dbReference>
<comment type="caution">
    <text evidence="4">The sequence shown here is derived from an EMBL/GenBank/DDBJ whole genome shotgun (WGS) entry which is preliminary data.</text>
</comment>
<evidence type="ECO:0000259" key="3">
    <source>
        <dbReference type="SMART" id="SM00950"/>
    </source>
</evidence>
<feature type="domain" description="Piwi" evidence="3">
    <location>
        <begin position="143"/>
        <end position="464"/>
    </location>
</feature>
<dbReference type="CDD" id="cd04659">
    <property type="entry name" value="Piwi_piwi-like_ProArk"/>
    <property type="match status" value="1"/>
</dbReference>
<dbReference type="Proteomes" id="UP000246005">
    <property type="component" value="Unassembled WGS sequence"/>
</dbReference>
<dbReference type="InterPro" id="IPR003165">
    <property type="entry name" value="Piwi"/>
</dbReference>
<dbReference type="InterPro" id="IPR012337">
    <property type="entry name" value="RNaseH-like_sf"/>
</dbReference>
<dbReference type="AlphaFoldDB" id="A0A316HHE7"/>
<protein>
    <recommendedName>
        <fullName evidence="2">Protein argonaute</fullName>
    </recommendedName>
</protein>
<evidence type="ECO:0000313" key="4">
    <source>
        <dbReference type="EMBL" id="PWK80639.1"/>
    </source>
</evidence>
<comment type="similarity">
    <text evidence="1">Belongs to the argonaute family. Long pAgo subfamily.</text>
</comment>
<dbReference type="SMART" id="SM00950">
    <property type="entry name" value="Piwi"/>
    <property type="match status" value="1"/>
</dbReference>
<sequence length="476" mass="53634">MKVVVLKEPMLEFGGKSRHINPRHGIADYGPADVQNPAVRVIRVGIVGTSSAIDGLRRCLDRYREPIEAKPGRLGHLHVPFPGFDPDVGFRAELAWDARLERPIRERDLKALAGLHPQAAVKAAVDLYTAELDVLNEEAGCDVVLIARPDDLSERVEPELDAEGTESSKGQPARADDFRALLKAIAMRYNWPIQIIRRSTWDASFKPPPGERLSLQDEATRAWNLFTAIYYKAGGVPWRLARESSDLDSCYVGVTFYRSSDQSSLETSVAQVFNQRGDGVIVRGAQAAVSQHDKQPHLMRYDAERLLRDALKRYRAEHKRPPARVVLHKTSSYTADEAEGFRAAADEAQLEVLELLWLPAKEPVKLFRSAYHPPLRGTLLSLDQNHHVLYTRGGVPFYRTYPGMYVPSPISFRMVETESSPEQLAEELLALTKMNWNQTQLDGRVPITLRTADRVGQILRHLGPKDRPQGRYAYYM</sequence>
<dbReference type="Gene3D" id="3.30.420.10">
    <property type="entry name" value="Ribonuclease H-like superfamily/Ribonuclease H"/>
    <property type="match status" value="1"/>
</dbReference>
<dbReference type="RefSeq" id="WP_109642231.1">
    <property type="nucleotide sequence ID" value="NZ_QGHB01000023.1"/>
</dbReference>
<name>A0A316HHE7_9PSEU</name>
<dbReference type="EMBL" id="QGHB01000023">
    <property type="protein sequence ID" value="PWK80639.1"/>
    <property type="molecule type" value="Genomic_DNA"/>
</dbReference>
<gene>
    <name evidence="4" type="ORF">C8D88_1233</name>
</gene>